<keyword evidence="8" id="KW-0804">Transcription</keyword>
<evidence type="ECO:0000256" key="9">
    <source>
        <dbReference type="ARBA" id="ARBA00023242"/>
    </source>
</evidence>
<gene>
    <name evidence="13" type="primary">znf1035</name>
</gene>
<keyword evidence="14" id="KW-1185">Reference proteome</keyword>
<name>A0A4W4GKN0_ELEEL</name>
<evidence type="ECO:0000313" key="13">
    <source>
        <dbReference type="Ensembl" id="ENSEEEP00000037055.2"/>
    </source>
</evidence>
<evidence type="ECO:0000256" key="7">
    <source>
        <dbReference type="ARBA" id="ARBA00023125"/>
    </source>
</evidence>
<organism evidence="13 14">
    <name type="scientific">Electrophorus electricus</name>
    <name type="common">Electric eel</name>
    <name type="synonym">Gymnotus electricus</name>
    <dbReference type="NCBI Taxonomy" id="8005"/>
    <lineage>
        <taxon>Eukaryota</taxon>
        <taxon>Metazoa</taxon>
        <taxon>Chordata</taxon>
        <taxon>Craniata</taxon>
        <taxon>Vertebrata</taxon>
        <taxon>Euteleostomi</taxon>
        <taxon>Actinopterygii</taxon>
        <taxon>Neopterygii</taxon>
        <taxon>Teleostei</taxon>
        <taxon>Ostariophysi</taxon>
        <taxon>Gymnotiformes</taxon>
        <taxon>Gymnotoidei</taxon>
        <taxon>Gymnotidae</taxon>
        <taxon>Electrophorus</taxon>
    </lineage>
</organism>
<evidence type="ECO:0000256" key="10">
    <source>
        <dbReference type="PROSITE-ProRule" id="PRU00042"/>
    </source>
</evidence>
<sequence>KSEYCPRRFKDQSQLKVHTRLHTGEKPFGCASCGERFIRRDYLQRHLVKCIGKGESLEKVLCDQCGGLFTQEALHIHQRTCIINLKSADFPQRVNSCSNPSKIKGSDRIQQSNNFEYKQLSNPLRIKEEPIDEEEYVGILPSSSQMHTKIAPEDTDGEREKPFKCQQCNMRFISNESLEDHQRCHLGEKPHECEECGKCFFQLVNLQQHQRSHKSEFQCQMCGKGFVSLFALRKHKHTHVRKRPHRCTKCHLSFTGSSQLAEHMISHRDENFPCDLCHKTFSCKATRNSSVFIAPKTSDSGVYNNNNNNNNDNNIKSR</sequence>
<feature type="domain" description="C2H2-type" evidence="12">
    <location>
        <begin position="191"/>
        <end position="218"/>
    </location>
</feature>
<dbReference type="GO" id="GO:0005634">
    <property type="term" value="C:nucleus"/>
    <property type="evidence" value="ECO:0007669"/>
    <property type="project" value="UniProtKB-SubCell"/>
</dbReference>
<evidence type="ECO:0000256" key="1">
    <source>
        <dbReference type="ARBA" id="ARBA00004123"/>
    </source>
</evidence>
<keyword evidence="5" id="KW-0862">Zinc</keyword>
<evidence type="ECO:0000256" key="11">
    <source>
        <dbReference type="SAM" id="MobiDB-lite"/>
    </source>
</evidence>
<comment type="subcellular location">
    <subcellularLocation>
        <location evidence="1">Nucleus</location>
    </subcellularLocation>
</comment>
<dbReference type="Pfam" id="PF00096">
    <property type="entry name" value="zf-C2H2"/>
    <property type="match status" value="3"/>
</dbReference>
<feature type="domain" description="C2H2-type" evidence="12">
    <location>
        <begin position="245"/>
        <end position="272"/>
    </location>
</feature>
<dbReference type="InterPro" id="IPR036236">
    <property type="entry name" value="Znf_C2H2_sf"/>
</dbReference>
<dbReference type="FunFam" id="3.30.160.60:FF:000446">
    <property type="entry name" value="Zinc finger protein"/>
    <property type="match status" value="1"/>
</dbReference>
<dbReference type="GeneTree" id="ENSGT00940000161979"/>
<dbReference type="FunFam" id="3.30.160.60:FF:000100">
    <property type="entry name" value="Zinc finger 45-like"/>
    <property type="match status" value="1"/>
</dbReference>
<dbReference type="GO" id="GO:0001228">
    <property type="term" value="F:DNA-binding transcription activator activity, RNA polymerase II-specific"/>
    <property type="evidence" value="ECO:0007669"/>
    <property type="project" value="TreeGrafter"/>
</dbReference>
<dbReference type="Gene3D" id="3.30.160.60">
    <property type="entry name" value="Classic Zinc Finger"/>
    <property type="match status" value="5"/>
</dbReference>
<dbReference type="PROSITE" id="PS00028">
    <property type="entry name" value="ZINC_FINGER_C2H2_1"/>
    <property type="match status" value="4"/>
</dbReference>
<evidence type="ECO:0000256" key="4">
    <source>
        <dbReference type="ARBA" id="ARBA00022771"/>
    </source>
</evidence>
<dbReference type="InterPro" id="IPR013087">
    <property type="entry name" value="Znf_C2H2_type"/>
</dbReference>
<reference evidence="14" key="2">
    <citation type="journal article" date="2017" name="Sci. Adv.">
        <title>A tail of two voltages: Proteomic comparison of the three electric organs of the electric eel.</title>
        <authorList>
            <person name="Traeger L.L."/>
            <person name="Sabat G."/>
            <person name="Barrett-Wilt G.A."/>
            <person name="Wells G.B."/>
            <person name="Sussman M.R."/>
        </authorList>
    </citation>
    <scope>NUCLEOTIDE SEQUENCE [LARGE SCALE GENOMIC DNA]</scope>
</reference>
<keyword evidence="6" id="KW-0805">Transcription regulation</keyword>
<reference evidence="13" key="5">
    <citation type="submission" date="2025-09" db="UniProtKB">
        <authorList>
            <consortium name="Ensembl"/>
        </authorList>
    </citation>
    <scope>IDENTIFICATION</scope>
</reference>
<dbReference type="AlphaFoldDB" id="A0A4W4GKN0"/>
<feature type="domain" description="C2H2-type" evidence="12">
    <location>
        <begin position="1"/>
        <end position="27"/>
    </location>
</feature>
<reference evidence="14" key="1">
    <citation type="journal article" date="2014" name="Science">
        <title>Nonhuman genetics. Genomic basis for the convergent evolution of electric organs.</title>
        <authorList>
            <person name="Gallant J.R."/>
            <person name="Traeger L.L."/>
            <person name="Volkening J.D."/>
            <person name="Moffett H."/>
            <person name="Chen P.H."/>
            <person name="Novina C.D."/>
            <person name="Phillips G.N.Jr."/>
            <person name="Anand R."/>
            <person name="Wells G.B."/>
            <person name="Pinch M."/>
            <person name="Guth R."/>
            <person name="Unguez G.A."/>
            <person name="Albert J.S."/>
            <person name="Zakon H.H."/>
            <person name="Samanta M.P."/>
            <person name="Sussman M.R."/>
        </authorList>
    </citation>
    <scope>NUCLEOTIDE SEQUENCE [LARGE SCALE GENOMIC DNA]</scope>
</reference>
<keyword evidence="4 10" id="KW-0863">Zinc-finger</keyword>
<dbReference type="PROSITE" id="PS50157">
    <property type="entry name" value="ZINC_FINGER_C2H2_2"/>
    <property type="match status" value="6"/>
</dbReference>
<dbReference type="Proteomes" id="UP000314983">
    <property type="component" value="Chromosome 10"/>
</dbReference>
<dbReference type="OMA" id="NTHTTER"/>
<keyword evidence="9" id="KW-0539">Nucleus</keyword>
<dbReference type="SUPFAM" id="SSF57667">
    <property type="entry name" value="beta-beta-alpha zinc fingers"/>
    <property type="match status" value="3"/>
</dbReference>
<dbReference type="Pfam" id="PF13912">
    <property type="entry name" value="zf-C2H2_6"/>
    <property type="match status" value="2"/>
</dbReference>
<feature type="domain" description="C2H2-type" evidence="12">
    <location>
        <begin position="163"/>
        <end position="190"/>
    </location>
</feature>
<dbReference type="GO" id="GO:0008270">
    <property type="term" value="F:zinc ion binding"/>
    <property type="evidence" value="ECO:0007669"/>
    <property type="project" value="UniProtKB-KW"/>
</dbReference>
<dbReference type="PANTHER" id="PTHR24376:SF216">
    <property type="entry name" value="ZINC FINGER PROTEIN 420-LIKE"/>
    <property type="match status" value="1"/>
</dbReference>
<evidence type="ECO:0000256" key="3">
    <source>
        <dbReference type="ARBA" id="ARBA00022737"/>
    </source>
</evidence>
<feature type="domain" description="C2H2-type" evidence="12">
    <location>
        <begin position="217"/>
        <end position="244"/>
    </location>
</feature>
<feature type="domain" description="C2H2-type" evidence="12">
    <location>
        <begin position="28"/>
        <end position="57"/>
    </location>
</feature>
<dbReference type="SMART" id="SM00355">
    <property type="entry name" value="ZnF_C2H2"/>
    <property type="match status" value="6"/>
</dbReference>
<feature type="compositionally biased region" description="Low complexity" evidence="11">
    <location>
        <begin position="304"/>
        <end position="318"/>
    </location>
</feature>
<dbReference type="GO" id="GO:0000978">
    <property type="term" value="F:RNA polymerase II cis-regulatory region sequence-specific DNA binding"/>
    <property type="evidence" value="ECO:0007669"/>
    <property type="project" value="TreeGrafter"/>
</dbReference>
<keyword evidence="7" id="KW-0238">DNA-binding</keyword>
<evidence type="ECO:0000256" key="8">
    <source>
        <dbReference type="ARBA" id="ARBA00023163"/>
    </source>
</evidence>
<evidence type="ECO:0000313" key="14">
    <source>
        <dbReference type="Proteomes" id="UP000314983"/>
    </source>
</evidence>
<dbReference type="FunFam" id="3.30.160.60:FF:000322">
    <property type="entry name" value="GDNF-inducible zinc finger protein 1"/>
    <property type="match status" value="1"/>
</dbReference>
<protein>
    <recommendedName>
        <fullName evidence="12">C2H2-type domain-containing protein</fullName>
    </recommendedName>
</protein>
<reference evidence="13" key="3">
    <citation type="submission" date="2020-05" db="EMBL/GenBank/DDBJ databases">
        <title>Electrophorus electricus (electric eel) genome, fEleEle1, primary haplotype.</title>
        <authorList>
            <person name="Myers G."/>
            <person name="Meyer A."/>
            <person name="Fedrigo O."/>
            <person name="Formenti G."/>
            <person name="Rhie A."/>
            <person name="Tracey A."/>
            <person name="Sims Y."/>
            <person name="Jarvis E.D."/>
        </authorList>
    </citation>
    <scope>NUCLEOTIDE SEQUENCE [LARGE SCALE GENOMIC DNA]</scope>
</reference>
<evidence type="ECO:0000256" key="5">
    <source>
        <dbReference type="ARBA" id="ARBA00022833"/>
    </source>
</evidence>
<proteinExistence type="predicted"/>
<dbReference type="PANTHER" id="PTHR24376">
    <property type="entry name" value="ZINC FINGER PROTEIN"/>
    <property type="match status" value="1"/>
</dbReference>
<dbReference type="Ensembl" id="ENSEEET00000037490.2">
    <property type="protein sequence ID" value="ENSEEEP00000037055.2"/>
    <property type="gene ID" value="ENSEEEG00000017596.2"/>
</dbReference>
<evidence type="ECO:0000256" key="2">
    <source>
        <dbReference type="ARBA" id="ARBA00022723"/>
    </source>
</evidence>
<keyword evidence="3" id="KW-0677">Repeat</keyword>
<feature type="region of interest" description="Disordered" evidence="11">
    <location>
        <begin position="297"/>
        <end position="318"/>
    </location>
</feature>
<reference evidence="13" key="4">
    <citation type="submission" date="2025-08" db="UniProtKB">
        <authorList>
            <consortium name="Ensembl"/>
        </authorList>
    </citation>
    <scope>IDENTIFICATION</scope>
</reference>
<evidence type="ECO:0000256" key="6">
    <source>
        <dbReference type="ARBA" id="ARBA00023015"/>
    </source>
</evidence>
<accession>A0A4W4GKN0</accession>
<keyword evidence="2" id="KW-0479">Metal-binding</keyword>
<evidence type="ECO:0000259" key="12">
    <source>
        <dbReference type="PROSITE" id="PS50157"/>
    </source>
</evidence>